<dbReference type="SMART" id="SM00369">
    <property type="entry name" value="LRR_TYP"/>
    <property type="match status" value="12"/>
</dbReference>
<sequence>MHPLLAALLVLAGFAFASHANSTEIYHGNDISSRDDWANEPAEAGPPACTCDAETLDCGMAGLRRLNLSEHRCPWPVRRMVLRQNSLRALSPLPESVEDVDVSWNAFAQLPRAAQLSASTRALNVAWNGASSAGDELHALRSLEELRVEGNRLATLRFLPSPCALRVLRAGDNALWQLDDALGRCERLRELDLSGNVLGAASAGVLARLRLLEELRIARCRLALLPPAAFQGLRNLRTLDLSDNELQVLPLGAIHHLDKLRNLYIRGNRLRVLPPEATFSRFPLLEDLHLSSNAISVLSENTFANLTFLETLELDSNRLHSLPPGIFSGLINLQRLVLSGNPLPAASLVELAPLRNLKSLYLDRCAIRELPSQAFAAQRRLSTLSACCNRMHSVSEDALQGLLQLRSLKLNNNSLDALPDNLFRDVPGLKVLDVSRNRLHALPSVIFTHLRFLSILDASSNRLRALPALDECCAPPRSAMFQDNELRAPDAAALHSWLRAGGESTLLDLRATNARFDVDRLAAALDTLRASEDVRVVVDPADCACGGVRLARGGALVQFCVDTPCAFDVPGVPTDWTVVVLRAAAYSRVATVVAMLEASGDAAATSAPSQHHASLLANGSANA</sequence>
<dbReference type="SMART" id="SM00364">
    <property type="entry name" value="LRR_BAC"/>
    <property type="match status" value="8"/>
</dbReference>
<dbReference type="Gene3D" id="3.80.10.10">
    <property type="entry name" value="Ribonuclease Inhibitor"/>
    <property type="match status" value="3"/>
</dbReference>
<dbReference type="InterPro" id="IPR001611">
    <property type="entry name" value="Leu-rich_rpt"/>
</dbReference>
<feature type="chain" id="PRO_5042832383" evidence="5">
    <location>
        <begin position="21"/>
        <end position="623"/>
    </location>
</feature>
<evidence type="ECO:0000313" key="6">
    <source>
        <dbReference type="EMBL" id="KAK7870778.1"/>
    </source>
</evidence>
<dbReference type="GO" id="GO:0005615">
    <property type="term" value="C:extracellular space"/>
    <property type="evidence" value="ECO:0007669"/>
    <property type="project" value="TreeGrafter"/>
</dbReference>
<dbReference type="AlphaFoldDB" id="A0AAN9Z748"/>
<name>A0AAN9Z748_9ORTH</name>
<dbReference type="InterPro" id="IPR032675">
    <property type="entry name" value="LRR_dom_sf"/>
</dbReference>
<evidence type="ECO:0000256" key="3">
    <source>
        <dbReference type="ARBA" id="ARBA00022737"/>
    </source>
</evidence>
<accession>A0AAN9Z748</accession>
<protein>
    <submittedName>
        <fullName evidence="6">Uncharacterized protein</fullName>
    </submittedName>
</protein>
<evidence type="ECO:0000313" key="7">
    <source>
        <dbReference type="Proteomes" id="UP001378592"/>
    </source>
</evidence>
<proteinExistence type="predicted"/>
<dbReference type="Proteomes" id="UP001378592">
    <property type="component" value="Unassembled WGS sequence"/>
</dbReference>
<comment type="caution">
    <text evidence="6">The sequence shown here is derived from an EMBL/GenBank/DDBJ whole genome shotgun (WGS) entry which is preliminary data.</text>
</comment>
<keyword evidence="2 5" id="KW-0732">Signal</keyword>
<dbReference type="Pfam" id="PF13855">
    <property type="entry name" value="LRR_8"/>
    <property type="match status" value="3"/>
</dbReference>
<evidence type="ECO:0000256" key="4">
    <source>
        <dbReference type="ARBA" id="ARBA00023180"/>
    </source>
</evidence>
<dbReference type="PANTHER" id="PTHR45712">
    <property type="entry name" value="AGAP008170-PA"/>
    <property type="match status" value="1"/>
</dbReference>
<evidence type="ECO:0000256" key="1">
    <source>
        <dbReference type="ARBA" id="ARBA00022614"/>
    </source>
</evidence>
<dbReference type="InterPro" id="IPR050333">
    <property type="entry name" value="SLRP"/>
</dbReference>
<keyword evidence="4" id="KW-0325">Glycoprotein</keyword>
<keyword evidence="1" id="KW-0433">Leucine-rich repeat</keyword>
<dbReference type="SUPFAM" id="SSF52047">
    <property type="entry name" value="RNI-like"/>
    <property type="match status" value="1"/>
</dbReference>
<dbReference type="InterPro" id="IPR003591">
    <property type="entry name" value="Leu-rich_rpt_typical-subtyp"/>
</dbReference>
<organism evidence="6 7">
    <name type="scientific">Gryllus longicercus</name>
    <dbReference type="NCBI Taxonomy" id="2509291"/>
    <lineage>
        <taxon>Eukaryota</taxon>
        <taxon>Metazoa</taxon>
        <taxon>Ecdysozoa</taxon>
        <taxon>Arthropoda</taxon>
        <taxon>Hexapoda</taxon>
        <taxon>Insecta</taxon>
        <taxon>Pterygota</taxon>
        <taxon>Neoptera</taxon>
        <taxon>Polyneoptera</taxon>
        <taxon>Orthoptera</taxon>
        <taxon>Ensifera</taxon>
        <taxon>Gryllidea</taxon>
        <taxon>Grylloidea</taxon>
        <taxon>Gryllidae</taxon>
        <taxon>Gryllinae</taxon>
        <taxon>Gryllus</taxon>
    </lineage>
</organism>
<gene>
    <name evidence="6" type="ORF">R5R35_005443</name>
</gene>
<dbReference type="PROSITE" id="PS51450">
    <property type="entry name" value="LRR"/>
    <property type="match status" value="1"/>
</dbReference>
<dbReference type="FunFam" id="3.80.10.10:FF:000770">
    <property type="entry name" value="Uncharacterized protein"/>
    <property type="match status" value="1"/>
</dbReference>
<reference evidence="6 7" key="1">
    <citation type="submission" date="2024-03" db="EMBL/GenBank/DDBJ databases">
        <title>The genome assembly and annotation of the cricket Gryllus longicercus Weissman &amp; Gray.</title>
        <authorList>
            <person name="Szrajer S."/>
            <person name="Gray D."/>
            <person name="Ylla G."/>
        </authorList>
    </citation>
    <scope>NUCLEOTIDE SEQUENCE [LARGE SCALE GENOMIC DNA]</scope>
    <source>
        <strain evidence="6">DAG 2021-001</strain>
        <tissue evidence="6">Whole body minus gut</tissue>
    </source>
</reference>
<dbReference type="PANTHER" id="PTHR45712:SF22">
    <property type="entry name" value="INSULIN-LIKE GROWTH FACTOR-BINDING PROTEIN COMPLEX ACID LABILE SUBUNIT"/>
    <property type="match status" value="1"/>
</dbReference>
<dbReference type="EMBL" id="JAZDUA010000052">
    <property type="protein sequence ID" value="KAK7870778.1"/>
    <property type="molecule type" value="Genomic_DNA"/>
</dbReference>
<keyword evidence="7" id="KW-1185">Reference proteome</keyword>
<dbReference type="Pfam" id="PF13516">
    <property type="entry name" value="LRR_6"/>
    <property type="match status" value="1"/>
</dbReference>
<evidence type="ECO:0000256" key="2">
    <source>
        <dbReference type="ARBA" id="ARBA00022729"/>
    </source>
</evidence>
<keyword evidence="3" id="KW-0677">Repeat</keyword>
<evidence type="ECO:0000256" key="5">
    <source>
        <dbReference type="SAM" id="SignalP"/>
    </source>
</evidence>
<feature type="signal peptide" evidence="5">
    <location>
        <begin position="1"/>
        <end position="20"/>
    </location>
</feature>